<accession>A0A0F4KXB4</accession>
<organism evidence="3 4">
    <name type="scientific">Bombilactobacillus mellis</name>
    <dbReference type="NCBI Taxonomy" id="1218508"/>
    <lineage>
        <taxon>Bacteria</taxon>
        <taxon>Bacillati</taxon>
        <taxon>Bacillota</taxon>
        <taxon>Bacilli</taxon>
        <taxon>Lactobacillales</taxon>
        <taxon>Lactobacillaceae</taxon>
        <taxon>Bombilactobacillus</taxon>
    </lineage>
</organism>
<dbReference type="EMBL" id="JXBZ01000002">
    <property type="protein sequence ID" value="KJY51237.1"/>
    <property type="molecule type" value="Genomic_DNA"/>
</dbReference>
<comment type="similarity">
    <text evidence="1">Belongs to the GppA/Ppx family.</text>
</comment>
<dbReference type="Gene3D" id="3.30.420.40">
    <property type="match status" value="1"/>
</dbReference>
<dbReference type="OrthoDB" id="9807195at2"/>
<dbReference type="InterPro" id="IPR050273">
    <property type="entry name" value="GppA/Ppx_hydrolase"/>
</dbReference>
<proteinExistence type="inferred from homology"/>
<dbReference type="InterPro" id="IPR043129">
    <property type="entry name" value="ATPase_NBD"/>
</dbReference>
<dbReference type="PANTHER" id="PTHR30005:SF0">
    <property type="entry name" value="RETROGRADE REGULATION PROTEIN 2"/>
    <property type="match status" value="1"/>
</dbReference>
<reference evidence="3 4" key="1">
    <citation type="submission" date="2014-12" db="EMBL/GenBank/DDBJ databases">
        <title>Comparative genomics of the lactic acid bacteria isolated from the honey bee gut.</title>
        <authorList>
            <person name="Ellegaard K.M."/>
            <person name="Tamarit D."/>
            <person name="Javelind E."/>
            <person name="Olofsson T."/>
            <person name="Andersson S.G."/>
            <person name="Vasquez A."/>
        </authorList>
    </citation>
    <scope>NUCLEOTIDE SEQUENCE [LARGE SCALE GENOMIC DNA]</scope>
    <source>
        <strain evidence="3 4">Hon2</strain>
    </source>
</reference>
<evidence type="ECO:0000313" key="3">
    <source>
        <dbReference type="EMBL" id="KJY51237.1"/>
    </source>
</evidence>
<dbReference type="Gene3D" id="3.30.420.150">
    <property type="entry name" value="Exopolyphosphatase. Domain 2"/>
    <property type="match status" value="1"/>
</dbReference>
<dbReference type="Proteomes" id="UP000033695">
    <property type="component" value="Unassembled WGS sequence"/>
</dbReference>
<protein>
    <recommendedName>
        <fullName evidence="2">Ppx/GppA phosphatase N-terminal domain-containing protein</fullName>
    </recommendedName>
</protein>
<dbReference type="PANTHER" id="PTHR30005">
    <property type="entry name" value="EXOPOLYPHOSPHATASE"/>
    <property type="match status" value="1"/>
</dbReference>
<keyword evidence="4" id="KW-1185">Reference proteome</keyword>
<evidence type="ECO:0000259" key="2">
    <source>
        <dbReference type="Pfam" id="PF02541"/>
    </source>
</evidence>
<comment type="caution">
    <text evidence="3">The sequence shown here is derived from an EMBL/GenBank/DDBJ whole genome shotgun (WGS) entry which is preliminary data.</text>
</comment>
<dbReference type="AlphaFoldDB" id="A0A0F4KXB4"/>
<evidence type="ECO:0000313" key="4">
    <source>
        <dbReference type="Proteomes" id="UP000033695"/>
    </source>
</evidence>
<gene>
    <name evidence="3" type="ORF">JG29_02850</name>
</gene>
<evidence type="ECO:0000256" key="1">
    <source>
        <dbReference type="ARBA" id="ARBA00007125"/>
    </source>
</evidence>
<dbReference type="Pfam" id="PF02541">
    <property type="entry name" value="Ppx-GppA"/>
    <property type="match status" value="1"/>
</dbReference>
<dbReference type="PATRIC" id="fig|1218508.4.peg.293"/>
<name>A0A0F4KXB4_9LACO</name>
<dbReference type="STRING" id="1218508.JG29_02850"/>
<dbReference type="RefSeq" id="WP_045922183.1">
    <property type="nucleotide sequence ID" value="NZ_JBHTHW010000004.1"/>
</dbReference>
<feature type="domain" description="Ppx/GppA phosphatase N-terminal" evidence="2">
    <location>
        <begin position="19"/>
        <end position="291"/>
    </location>
</feature>
<dbReference type="InterPro" id="IPR003695">
    <property type="entry name" value="Ppx_GppA_N"/>
</dbReference>
<dbReference type="SUPFAM" id="SSF53067">
    <property type="entry name" value="Actin-like ATPase domain"/>
    <property type="match status" value="2"/>
</dbReference>
<dbReference type="GO" id="GO:0006357">
    <property type="term" value="P:regulation of transcription by RNA polymerase II"/>
    <property type="evidence" value="ECO:0007669"/>
    <property type="project" value="TreeGrafter"/>
</dbReference>
<sequence>MAKLALIDIGSNSIRMVLYQIDNQYQAQEITRYRHFVQLAKDMTAAGAINQLNFAAGIQTLQQFHQIIIEQQVTKVIATATEAIRKASNQSEFLQAAQVQAQIKIQVLTGQQEAYYDALAIQTHLNLSDFLFLDTGGGSFEWGWRSSRGLQAASWPYGAVKLYDELHKPQQLSLTLIEQLQQYLFKYMRKIQPSDRLNLVVIGGVHNTLFTVMQQATDHWLPVEQVDSWVKLIEHNSLTQNLKLENMEMQRAPFMAVGLLPLSTVLNYFSIAQICFSKVGLRNGILWEYLQQAALKEEES</sequence>
<dbReference type="HOGENOM" id="CLU_025908_1_0_9"/>